<evidence type="ECO:0000256" key="5">
    <source>
        <dbReference type="ARBA" id="ARBA00022729"/>
    </source>
</evidence>
<dbReference type="Gene3D" id="2.170.130.10">
    <property type="entry name" value="TonB-dependent receptor, plug domain"/>
    <property type="match status" value="1"/>
</dbReference>
<evidence type="ECO:0000256" key="9">
    <source>
        <dbReference type="ARBA" id="ARBA00023237"/>
    </source>
</evidence>
<reference evidence="15" key="1">
    <citation type="submission" date="2021-08" db="EMBL/GenBank/DDBJ databases">
        <title>Complete genome sequence of Chryseobacterium sp strain PS-8.</title>
        <authorList>
            <person name="Das S.K."/>
        </authorList>
    </citation>
    <scope>NUCLEOTIDE SEQUENCE</scope>
    <source>
        <strain evidence="15">PS-8</strain>
    </source>
</reference>
<comment type="subcellular location">
    <subcellularLocation>
        <location evidence="1 10">Cell outer membrane</location>
        <topology evidence="1 10">Multi-pass membrane protein</topology>
    </subcellularLocation>
</comment>
<dbReference type="Proteomes" id="UP001430374">
    <property type="component" value="Unassembled WGS sequence"/>
</dbReference>
<dbReference type="PANTHER" id="PTHR30069:SF29">
    <property type="entry name" value="HEMOGLOBIN AND HEMOGLOBIN-HAPTOGLOBIN-BINDING PROTEIN 1-RELATED"/>
    <property type="match status" value="1"/>
</dbReference>
<name>A0ABS9C414_9FLAO</name>
<evidence type="ECO:0000256" key="2">
    <source>
        <dbReference type="ARBA" id="ARBA00022448"/>
    </source>
</evidence>
<gene>
    <name evidence="15" type="ORF">H9Q08_04450</name>
</gene>
<accession>A0ABS9C414</accession>
<evidence type="ECO:0000256" key="6">
    <source>
        <dbReference type="ARBA" id="ARBA00023077"/>
    </source>
</evidence>
<dbReference type="EMBL" id="JACSGT010000001">
    <property type="protein sequence ID" value="MCF2218548.1"/>
    <property type="molecule type" value="Genomic_DNA"/>
</dbReference>
<dbReference type="InterPro" id="IPR036942">
    <property type="entry name" value="Beta-barrel_TonB_sf"/>
</dbReference>
<evidence type="ECO:0000256" key="8">
    <source>
        <dbReference type="ARBA" id="ARBA00023170"/>
    </source>
</evidence>
<dbReference type="RefSeq" id="WP_235130283.1">
    <property type="nucleotide sequence ID" value="NZ_JACSGT010000001.1"/>
</dbReference>
<evidence type="ECO:0000256" key="4">
    <source>
        <dbReference type="ARBA" id="ARBA00022692"/>
    </source>
</evidence>
<evidence type="ECO:0000256" key="1">
    <source>
        <dbReference type="ARBA" id="ARBA00004571"/>
    </source>
</evidence>
<feature type="domain" description="TonB-dependent receptor plug" evidence="14">
    <location>
        <begin position="48"/>
        <end position="156"/>
    </location>
</feature>
<keyword evidence="3 10" id="KW-1134">Transmembrane beta strand</keyword>
<keyword evidence="4 10" id="KW-0812">Transmembrane</keyword>
<evidence type="ECO:0000256" key="7">
    <source>
        <dbReference type="ARBA" id="ARBA00023136"/>
    </source>
</evidence>
<dbReference type="Gene3D" id="2.40.170.20">
    <property type="entry name" value="TonB-dependent receptor, beta-barrel domain"/>
    <property type="match status" value="1"/>
</dbReference>
<dbReference type="PANTHER" id="PTHR30069">
    <property type="entry name" value="TONB-DEPENDENT OUTER MEMBRANE RECEPTOR"/>
    <property type="match status" value="1"/>
</dbReference>
<evidence type="ECO:0000256" key="3">
    <source>
        <dbReference type="ARBA" id="ARBA00022452"/>
    </source>
</evidence>
<protein>
    <submittedName>
        <fullName evidence="15">TonB-dependent receptor</fullName>
    </submittedName>
</protein>
<evidence type="ECO:0000313" key="15">
    <source>
        <dbReference type="EMBL" id="MCF2218548.1"/>
    </source>
</evidence>
<keyword evidence="8 15" id="KW-0675">Receptor</keyword>
<dbReference type="Pfam" id="PF00593">
    <property type="entry name" value="TonB_dep_Rec_b-barrel"/>
    <property type="match status" value="1"/>
</dbReference>
<dbReference type="InterPro" id="IPR039426">
    <property type="entry name" value="TonB-dep_rcpt-like"/>
</dbReference>
<dbReference type="InterPro" id="IPR000531">
    <property type="entry name" value="Beta-barrel_TonB"/>
</dbReference>
<proteinExistence type="inferred from homology"/>
<keyword evidence="16" id="KW-1185">Reference proteome</keyword>
<keyword evidence="7 10" id="KW-0472">Membrane</keyword>
<evidence type="ECO:0000256" key="12">
    <source>
        <dbReference type="SAM" id="SignalP"/>
    </source>
</evidence>
<keyword evidence="2 10" id="KW-0813">Transport</keyword>
<feature type="signal peptide" evidence="12">
    <location>
        <begin position="1"/>
        <end position="18"/>
    </location>
</feature>
<evidence type="ECO:0000259" key="13">
    <source>
        <dbReference type="Pfam" id="PF00593"/>
    </source>
</evidence>
<dbReference type="SUPFAM" id="SSF56935">
    <property type="entry name" value="Porins"/>
    <property type="match status" value="1"/>
</dbReference>
<feature type="chain" id="PRO_5046151992" evidence="12">
    <location>
        <begin position="19"/>
        <end position="652"/>
    </location>
</feature>
<evidence type="ECO:0000259" key="14">
    <source>
        <dbReference type="Pfam" id="PF07715"/>
    </source>
</evidence>
<keyword evidence="6 11" id="KW-0798">TonB box</keyword>
<keyword evidence="5 12" id="KW-0732">Signal</keyword>
<organism evidence="15 16">
    <name type="scientific">Chryseobacterium indicum</name>
    <dbReference type="NCBI Taxonomy" id="2766954"/>
    <lineage>
        <taxon>Bacteria</taxon>
        <taxon>Pseudomonadati</taxon>
        <taxon>Bacteroidota</taxon>
        <taxon>Flavobacteriia</taxon>
        <taxon>Flavobacteriales</taxon>
        <taxon>Weeksellaceae</taxon>
        <taxon>Chryseobacterium group</taxon>
        <taxon>Chryseobacterium</taxon>
    </lineage>
</organism>
<dbReference type="InterPro" id="IPR037066">
    <property type="entry name" value="Plug_dom_sf"/>
</dbReference>
<dbReference type="Pfam" id="PF07715">
    <property type="entry name" value="Plug"/>
    <property type="match status" value="1"/>
</dbReference>
<keyword evidence="9 10" id="KW-0998">Cell outer membrane</keyword>
<dbReference type="InterPro" id="IPR012910">
    <property type="entry name" value="Plug_dom"/>
</dbReference>
<comment type="similarity">
    <text evidence="10 11">Belongs to the TonB-dependent receptor family.</text>
</comment>
<comment type="caution">
    <text evidence="15">The sequence shown here is derived from an EMBL/GenBank/DDBJ whole genome shotgun (WGS) entry which is preliminary data.</text>
</comment>
<feature type="domain" description="TonB-dependent receptor-like beta-barrel" evidence="13">
    <location>
        <begin position="246"/>
        <end position="611"/>
    </location>
</feature>
<evidence type="ECO:0000256" key="11">
    <source>
        <dbReference type="RuleBase" id="RU003357"/>
    </source>
</evidence>
<dbReference type="PROSITE" id="PS52016">
    <property type="entry name" value="TONB_DEPENDENT_REC_3"/>
    <property type="match status" value="1"/>
</dbReference>
<evidence type="ECO:0000313" key="16">
    <source>
        <dbReference type="Proteomes" id="UP001430374"/>
    </source>
</evidence>
<evidence type="ECO:0000256" key="10">
    <source>
        <dbReference type="PROSITE-ProRule" id="PRU01360"/>
    </source>
</evidence>
<sequence>MKKIAFFAAALISFFASAQQKVADTLQNKEKEIEEITIVASSRTGQKIENSPQKVEVLGKEEMNEESGIKPAGIGSILGDISGVQIQQSSPVSGNSNIRIQGLDGRYTQILRDGMPLFDGFSGGLGVLSVPPLDLQQVELIKGSASTLYGGGAIGGLVNIISRKPTAKQELTFLANYSTLDEKNLNMFASKKMNRFGYVFFVGITSQNAKDVNKDGFSDVPKTNSLVLHPKIFFYPSESSVISLGWTGSFDKNTGGDMQVIRNNSDNIHQYFEKNILKRNTFDLIYQQNFSNNSKLEFKNSLSDFNRDFTSNENFLNANQKNYFSELTYTRPFTNTLLVLGADFQGSKFNPKSFQSFQIPAFENNSFGIFLQNTTKLKKATIESGIRTDFTNRYGSFFLPSLAGIYHFDEHWAARGGIGLGYKVPNALAAQNVDYSLEKLLPIDTQNTKAEKSVGYNLEFNYKKKFDSGNEIFINQAFFLTQISSPVIAHQTSTGNIDFYNESKSVVSKGFDTYIKGKFDEWELYFGYTFTIAKYNFLEGNDYIPLTPKHRAAMTGVKDFENGWKLGIEASYNGKQYRLDYSRTPSYLFTAAMVSKDIGKHFIVVLNGENLLDYRQSKKESLYSGNISSPTFYPLWAPIDGRVINLSVKWKL</sequence>